<dbReference type="SUPFAM" id="SSF100895">
    <property type="entry name" value="Kazal-type serine protease inhibitors"/>
    <property type="match status" value="2"/>
</dbReference>
<keyword evidence="1" id="KW-1015">Disulfide bond</keyword>
<dbReference type="SMART" id="SM00211">
    <property type="entry name" value="TY"/>
    <property type="match status" value="2"/>
</dbReference>
<evidence type="ECO:0000256" key="2">
    <source>
        <dbReference type="PROSITE-ProRule" id="PRU00500"/>
    </source>
</evidence>
<dbReference type="GO" id="GO:0005576">
    <property type="term" value="C:extracellular region"/>
    <property type="evidence" value="ECO:0007669"/>
    <property type="project" value="InterPro"/>
</dbReference>
<dbReference type="Pfam" id="PF00095">
    <property type="entry name" value="WAP"/>
    <property type="match status" value="3"/>
</dbReference>
<dbReference type="InterPro" id="IPR036058">
    <property type="entry name" value="Kazal_dom_sf"/>
</dbReference>
<feature type="domain" description="WAP" evidence="5">
    <location>
        <begin position="1316"/>
        <end position="1368"/>
    </location>
</feature>
<dbReference type="Gene3D" id="3.30.60.30">
    <property type="match status" value="3"/>
</dbReference>
<evidence type="ECO:0000259" key="3">
    <source>
        <dbReference type="PROSITE" id="PS50279"/>
    </source>
</evidence>
<dbReference type="PROSITE" id="PS51465">
    <property type="entry name" value="KAZAL_2"/>
    <property type="match status" value="4"/>
</dbReference>
<feature type="domain" description="BPTI/Kunitz inhibitor" evidence="3">
    <location>
        <begin position="1634"/>
        <end position="1687"/>
    </location>
</feature>
<dbReference type="SUPFAM" id="SSF57362">
    <property type="entry name" value="BPTI-like"/>
    <property type="match status" value="2"/>
</dbReference>
<dbReference type="InterPro" id="IPR002223">
    <property type="entry name" value="Kunitz_BPTI"/>
</dbReference>
<gene>
    <name evidence="7" type="ORF">DPMN_150711</name>
</gene>
<reference evidence="7" key="1">
    <citation type="journal article" date="2019" name="bioRxiv">
        <title>The Genome of the Zebra Mussel, Dreissena polymorpha: A Resource for Invasive Species Research.</title>
        <authorList>
            <person name="McCartney M.A."/>
            <person name="Auch B."/>
            <person name="Kono T."/>
            <person name="Mallez S."/>
            <person name="Zhang Y."/>
            <person name="Obille A."/>
            <person name="Becker A."/>
            <person name="Abrahante J.E."/>
            <person name="Garbe J."/>
            <person name="Badalamenti J.P."/>
            <person name="Herman A."/>
            <person name="Mangelson H."/>
            <person name="Liachko I."/>
            <person name="Sullivan S."/>
            <person name="Sone E.D."/>
            <person name="Koren S."/>
            <person name="Silverstein K.A.T."/>
            <person name="Beckman K.B."/>
            <person name="Gohl D.M."/>
        </authorList>
    </citation>
    <scope>NUCLEOTIDE SEQUENCE</scope>
    <source>
        <strain evidence="7">Duluth1</strain>
        <tissue evidence="7">Whole animal</tissue>
    </source>
</reference>
<dbReference type="PROSITE" id="PS51162">
    <property type="entry name" value="THYROGLOBULIN_1_2"/>
    <property type="match status" value="1"/>
</dbReference>
<feature type="domain" description="BPTI/Kunitz inhibitor" evidence="3">
    <location>
        <begin position="880"/>
        <end position="933"/>
    </location>
</feature>
<keyword evidence="8" id="KW-1185">Reference proteome</keyword>
<proteinExistence type="predicted"/>
<feature type="domain" description="Thyroglobulin type-1" evidence="4">
    <location>
        <begin position="1693"/>
        <end position="1782"/>
    </location>
</feature>
<dbReference type="Pfam" id="PF00014">
    <property type="entry name" value="Kunitz_BPTI"/>
    <property type="match status" value="2"/>
</dbReference>
<comment type="caution">
    <text evidence="7">The sequence shown here is derived from an EMBL/GenBank/DDBJ whole genome shotgun (WGS) entry which is preliminary data.</text>
</comment>
<organism evidence="7 8">
    <name type="scientific">Dreissena polymorpha</name>
    <name type="common">Zebra mussel</name>
    <name type="synonym">Mytilus polymorpha</name>
    <dbReference type="NCBI Taxonomy" id="45954"/>
    <lineage>
        <taxon>Eukaryota</taxon>
        <taxon>Metazoa</taxon>
        <taxon>Spiralia</taxon>
        <taxon>Lophotrochozoa</taxon>
        <taxon>Mollusca</taxon>
        <taxon>Bivalvia</taxon>
        <taxon>Autobranchia</taxon>
        <taxon>Heteroconchia</taxon>
        <taxon>Euheterodonta</taxon>
        <taxon>Imparidentia</taxon>
        <taxon>Neoheterodontei</taxon>
        <taxon>Myida</taxon>
        <taxon>Dreissenoidea</taxon>
        <taxon>Dreissenidae</taxon>
        <taxon>Dreissena</taxon>
    </lineage>
</organism>
<dbReference type="Proteomes" id="UP000828390">
    <property type="component" value="Unassembled WGS sequence"/>
</dbReference>
<accession>A0A9D4J2A9</accession>
<dbReference type="GO" id="GO:0004867">
    <property type="term" value="F:serine-type endopeptidase inhibitor activity"/>
    <property type="evidence" value="ECO:0007669"/>
    <property type="project" value="InterPro"/>
</dbReference>
<dbReference type="SUPFAM" id="SSF57610">
    <property type="entry name" value="Thyroglobulin type-1 domain"/>
    <property type="match status" value="2"/>
</dbReference>
<dbReference type="Gene3D" id="4.10.75.10">
    <property type="entry name" value="Elafin-like"/>
    <property type="match status" value="3"/>
</dbReference>
<dbReference type="SMART" id="SM00217">
    <property type="entry name" value="WAP"/>
    <property type="match status" value="4"/>
</dbReference>
<dbReference type="EMBL" id="JAIWYP010000007">
    <property type="protein sequence ID" value="KAH3797136.1"/>
    <property type="molecule type" value="Genomic_DNA"/>
</dbReference>
<dbReference type="Pfam" id="PF07648">
    <property type="entry name" value="Kazal_2"/>
    <property type="match status" value="2"/>
</dbReference>
<feature type="domain" description="Kazal-like" evidence="6">
    <location>
        <begin position="1190"/>
        <end position="1260"/>
    </location>
</feature>
<dbReference type="Gene3D" id="4.10.410.10">
    <property type="entry name" value="Pancreatic trypsin inhibitor Kunitz domain"/>
    <property type="match status" value="2"/>
</dbReference>
<feature type="domain" description="Kazal-like" evidence="6">
    <location>
        <begin position="1060"/>
        <end position="1127"/>
    </location>
</feature>
<dbReference type="InterPro" id="IPR008197">
    <property type="entry name" value="WAP_dom"/>
</dbReference>
<sequence>MSDCHGTTPCTSGQECCSQKCSNGKEARKCAPDMRQCADVTAISQYAVQCMNFFGNATVEGITFDAYCSNLWGGLKCVAEKMMGTRPRYSTECVTRMALYLRLSPTVITDRLKQLLLIANIKQEYALNSTRCSENPLMTEPIPSRPGTGNKSACANPDTVVGYVTSGACKPPANTDVTEKNCQAFGAMLDCIAKGLVRDMGISDDGGLHRSLCVDTMTQMMSDSQSTLKRLFEGKTGGFDPKECVVHATVCGTGNGRPLEGRTCSGREACPSGYKCVDKYCCPEEKSGICPDFSGKRPPCNARCKKDSDCGSQEKCCNVGCNGGSTCVPLVSHNFSKCEREFDNAKQLLIVSGECGDGNSVLRIPKCENSRFAPMQGDIEKSRFYCVDEHGDKIAGSDHSDVVDCTKVNAGKCPAKPAVCANKASPDIYQCNDDSKCAAYQKCCMTELSNVCITGCVNVTQADAAVQEDCPNPVCCPITLCQDQVCAADVTATCRIQSCGQCSVKFYNKDGHVKDCEAGVPKCKVQRITARIANAKMKKTAGQKLGAFINSRLRKSNGSSAAMVDVMHTEVDVMETEGDLLDRLPDDPEMGMQHNERSVPKVDHFCNLLNKFAPCQRGNCSLGDPSRSVWQLCTCEPGYYGLLCEKNDTDQSKYLSRSPCERDRHSIDTIRSLLRNATTSRLSAVVAMYIKMRSADIRFLPEITCGSGLEFNATQRALLLPDRGVHISYCSNRTTGKPVPNTLVFAAESAGTLTRPDCNIIVQQDPLSLPQRCLFSKRQNCTSLNCGYFYDLTSQRCMKGAPTVHSFDSLTDCYETCSFSYKCNITNTPDYCTISSSPKPCQDTTGKSVCDYRKQFCHVSENSDMNMTQMGSCKDFPAFCLLNKSAGYHVMGVAKEPAYFYNATSRRCERFLYLGMGGNNNRFSSLHQCHTECGARAYKYDDVSCPLPTLLMESYPEIQEDVCDNDYGCPDGQVCCSNGMFHVCASPVKTCVGGGRCSLDGICDRGNCTCPECDTDAPLPVCGSDGTTYHSLCALHRRACQTMANITVAYYGACHREMCNGMQCKEYESCSNNTCACSNLCTMEYEPLCAVVPGRNIKRQFGNKCHLMSVACQTHTRYVVIRNGTCDFKTPVTCEAMCTSEYDPVCVLYPGTSGTPVTLPNMCHVDKCAENEASTRPHVLYSGECQGRCGANLTCQMYQQCVNGTCGCNSVCTKELRPVCAYAVNVPEQLKTFSNECEMRREGCLTATRYIIVEFGPCVKPAPKSDCPATRPDVPNSYSFSCRVETDAFCDRETEKCCPYGAGTRCVPRSSLIVRTEVKFGFCPRITPLTYDLSECHSDICGQDGDCAGMGKCCVNVVCGHSTCAVPEMPHAYENPQTTVCGADFTEIPDVECDPSVNASSCPVGSSCKRARIGEEAIGVCCSKMATDLANNPEIRARQTLCRLMEVVGIGCPGGRKCLGDLRGGRVCGVEDQGNCSIGIVQCVVNPCNVSTCSNYPTAKCTANYCGGCHAVYTMEGKDVTHLCNATLCQNERDFYEKLNNAGLMKTTTALQEINMFADHMRLALRMQGVHNIPSNGTIVCDSAGNYRPYQHYMNAKGEVHKLCVNTKTGVPYGRPDPEQPCDEHDNASRPELCSEKPDLVGTCDDSETERYYFNPDSASCEMYIDRGCNVMTPNSFNDLVACTSVCGGYGRSSPCAVMKCATGTHCVVNSGSAMCKALGENNGSGHLEPVCDKEGKFMKRQCYQGVCACVDPDTGSVTNATDCNKELPVGQATNNVDFSSCGPGISTKRIYCPNDGDGCNGCRIQTMSHPMEQCSKCQTCPTQSPPACGAQCNVTSVCKERPYALCRINKCDCTAEFVENGKVVTNCEKGTNRQ</sequence>
<dbReference type="PROSITE" id="PS00022">
    <property type="entry name" value="EGF_1"/>
    <property type="match status" value="1"/>
</dbReference>
<dbReference type="SMART" id="SM00289">
    <property type="entry name" value="WR1"/>
    <property type="match status" value="2"/>
</dbReference>
<dbReference type="SMART" id="SM00280">
    <property type="entry name" value="KAZAL"/>
    <property type="match status" value="4"/>
</dbReference>
<evidence type="ECO:0000256" key="1">
    <source>
        <dbReference type="ARBA" id="ARBA00023157"/>
    </source>
</evidence>
<evidence type="ECO:0000313" key="8">
    <source>
        <dbReference type="Proteomes" id="UP000828390"/>
    </source>
</evidence>
<feature type="domain" description="WAP" evidence="5">
    <location>
        <begin position="283"/>
        <end position="331"/>
    </location>
</feature>
<evidence type="ECO:0000259" key="4">
    <source>
        <dbReference type="PROSITE" id="PS51162"/>
    </source>
</evidence>
<dbReference type="CDD" id="cd00104">
    <property type="entry name" value="KAZAL_FS"/>
    <property type="match status" value="1"/>
</dbReference>
<dbReference type="InterPro" id="IPR000716">
    <property type="entry name" value="Thyroglobulin_1"/>
</dbReference>
<feature type="domain" description="Kazal-like" evidence="6">
    <location>
        <begin position="1128"/>
        <end position="1187"/>
    </location>
</feature>
<evidence type="ECO:0000259" key="5">
    <source>
        <dbReference type="PROSITE" id="PS51390"/>
    </source>
</evidence>
<feature type="domain" description="Kazal-like" evidence="6">
    <location>
        <begin position="998"/>
        <end position="1056"/>
    </location>
</feature>
<reference evidence="7" key="2">
    <citation type="submission" date="2020-11" db="EMBL/GenBank/DDBJ databases">
        <authorList>
            <person name="McCartney M.A."/>
            <person name="Auch B."/>
            <person name="Kono T."/>
            <person name="Mallez S."/>
            <person name="Becker A."/>
            <person name="Gohl D.M."/>
            <person name="Silverstein K.A.T."/>
            <person name="Koren S."/>
            <person name="Bechman K.B."/>
            <person name="Herman A."/>
            <person name="Abrahante J.E."/>
            <person name="Garbe J."/>
        </authorList>
    </citation>
    <scope>NUCLEOTIDE SEQUENCE</scope>
    <source>
        <strain evidence="7">Duluth1</strain>
        <tissue evidence="7">Whole animal</tissue>
    </source>
</reference>
<dbReference type="PROSITE" id="PS50279">
    <property type="entry name" value="BPTI_KUNITZ_2"/>
    <property type="match status" value="2"/>
</dbReference>
<dbReference type="PROSITE" id="PS01186">
    <property type="entry name" value="EGF_2"/>
    <property type="match status" value="1"/>
</dbReference>
<name>A0A9D4J2A9_DREPO</name>
<dbReference type="InterPro" id="IPR036645">
    <property type="entry name" value="Elafin-like_sf"/>
</dbReference>
<dbReference type="InterPro" id="IPR002350">
    <property type="entry name" value="Kazal_dom"/>
</dbReference>
<dbReference type="SUPFAM" id="SSF57256">
    <property type="entry name" value="Elafin-like"/>
    <property type="match status" value="2"/>
</dbReference>
<dbReference type="InterPro" id="IPR000742">
    <property type="entry name" value="EGF"/>
</dbReference>
<dbReference type="PROSITE" id="PS51390">
    <property type="entry name" value="WAP"/>
    <property type="match status" value="2"/>
</dbReference>
<protein>
    <submittedName>
        <fullName evidence="7">Uncharacterized protein</fullName>
    </submittedName>
</protein>
<comment type="caution">
    <text evidence="2">Lacks conserved residue(s) required for the propagation of feature annotation.</text>
</comment>
<dbReference type="InterPro" id="IPR036857">
    <property type="entry name" value="Thyroglobulin_1_sf"/>
</dbReference>
<dbReference type="InterPro" id="IPR006150">
    <property type="entry name" value="Cys_repeat_1"/>
</dbReference>
<evidence type="ECO:0000259" key="6">
    <source>
        <dbReference type="PROSITE" id="PS51465"/>
    </source>
</evidence>
<dbReference type="SMART" id="SM00131">
    <property type="entry name" value="KU"/>
    <property type="match status" value="2"/>
</dbReference>
<evidence type="ECO:0000313" key="7">
    <source>
        <dbReference type="EMBL" id="KAH3797136.1"/>
    </source>
</evidence>
<dbReference type="InterPro" id="IPR036880">
    <property type="entry name" value="Kunitz_BPTI_sf"/>
</dbReference>